<dbReference type="Ensembl" id="ENSEBUT00000008641.1">
    <property type="protein sequence ID" value="ENSEBUP00000008147.1"/>
    <property type="gene ID" value="ENSEBUG00000005298.1"/>
</dbReference>
<dbReference type="GO" id="GO:0005813">
    <property type="term" value="C:centrosome"/>
    <property type="evidence" value="ECO:0007669"/>
    <property type="project" value="UniProtKB-SubCell"/>
</dbReference>
<evidence type="ECO:0000313" key="8">
    <source>
        <dbReference type="Ensembl" id="ENSEBUP00000008147.1"/>
    </source>
</evidence>
<dbReference type="GO" id="GO:0060090">
    <property type="term" value="F:molecular adaptor activity"/>
    <property type="evidence" value="ECO:0007669"/>
    <property type="project" value="InterPro"/>
</dbReference>
<dbReference type="PANTHER" id="PTHR44981:SF2">
    <property type="entry name" value="PERICENTRIN-LIKE PROTEIN, ISOFORM F"/>
    <property type="match status" value="1"/>
</dbReference>
<evidence type="ECO:0000256" key="1">
    <source>
        <dbReference type="ARBA" id="ARBA00004300"/>
    </source>
</evidence>
<dbReference type="PANTHER" id="PTHR44981">
    <property type="entry name" value="PERICENTRIN-LIKE PROTEIN, ISOFORM F"/>
    <property type="match status" value="1"/>
</dbReference>
<dbReference type="InterPro" id="IPR019528">
    <property type="entry name" value="PACT_domain"/>
</dbReference>
<evidence type="ECO:0000313" key="9">
    <source>
        <dbReference type="Proteomes" id="UP000694388"/>
    </source>
</evidence>
<comment type="subcellular location">
    <subcellularLocation>
        <location evidence="1">Cytoplasm</location>
        <location evidence="1">Cytoskeleton</location>
        <location evidence="1">Microtubule organizing center</location>
        <location evidence="1">Centrosome</location>
    </subcellularLocation>
</comment>
<dbReference type="InterPro" id="IPR028745">
    <property type="entry name" value="AKAP9/Pericentrin"/>
</dbReference>
<accession>A0A8C4Q0K6</accession>
<evidence type="ECO:0000256" key="5">
    <source>
        <dbReference type="ARBA" id="ARBA00023212"/>
    </source>
</evidence>
<sequence>MLLTTLMQHPAKFTHRHSEVLEEISNLEALEHKALEHLADTERMSLLEELQALQGLHENASHGSEHKVSEVYSGVGAGLCGTCESTNNLLEKERQESGWLRAQLDPALRDMRELEVTVNSLRTELNLKVRQLDDSLNNEKKVTLELNRVLGTSTEERRMLEQELEEERSLRQEFKEALERRDRDAKTQDQQPQQDVHYVDRVLSTSSKGTADMEQRYEVSSSRSGQEERLLRQEEALKEALHRTDEERLQNLEELQLKCVENQHLHGSMQVLQTQIVEGQRQLEVAQKDVHRLQGEVDRLQDAVNTGAVHVIEREHEKELLKQQWDELERVRQNVQRDLESALLEKQQRDANLHEQTFDPSSPRDVYNTQDLRIERFQLETIRQQLVLFASRIWDLKCCIAHRSESVGDVSTTIVDDSRTSEDTELMQIKQSLNKLQEELGRRCPYIGNQGATSALVERLVQQNSDLTGFLTRLMEEKDNLRRNAVRRTVNEQHDQHGSLASTQSQAIAREEWLKDKLAMQHALQESEAQIAQFRSQLHRSTLRRDAPDHDNASTKLQKMYVKYLRAESFRKALIYQKKYLLLLLGGFQDCEQATLALIARMGAFPTPEPQPPRTHSRAFSRFRSAARVVIAVARLRFLVRKWQRLSRSTAFSRGQVNGLEQSPVPQLAPAHLHVMNSPPTRVRPSPHSAAHTLASSKLPLQAHGSRITSCSHPPGTRRSPSTVYVAQPDPERSLHDYIQRLETLQLRLGSVQTGTQSCRHRTGNRR</sequence>
<dbReference type="GeneTree" id="ENSGT00730000110871"/>
<keyword evidence="4" id="KW-0175">Coiled coil</keyword>
<evidence type="ECO:0000259" key="7">
    <source>
        <dbReference type="Pfam" id="PF10495"/>
    </source>
</evidence>
<feature type="domain" description="Pericentrin/AKAP-450 centrosomal targeting" evidence="7">
    <location>
        <begin position="563"/>
        <end position="643"/>
    </location>
</feature>
<reference evidence="8" key="1">
    <citation type="submission" date="2025-08" db="UniProtKB">
        <authorList>
            <consortium name="Ensembl"/>
        </authorList>
    </citation>
    <scope>IDENTIFICATION</scope>
</reference>
<keyword evidence="5" id="KW-0206">Cytoskeleton</keyword>
<evidence type="ECO:0000256" key="4">
    <source>
        <dbReference type="ARBA" id="ARBA00023054"/>
    </source>
</evidence>
<evidence type="ECO:0000256" key="2">
    <source>
        <dbReference type="ARBA" id="ARBA00022490"/>
    </source>
</evidence>
<dbReference type="Proteomes" id="UP000694388">
    <property type="component" value="Unplaced"/>
</dbReference>
<dbReference type="GO" id="GO:0007165">
    <property type="term" value="P:signal transduction"/>
    <property type="evidence" value="ECO:0007669"/>
    <property type="project" value="InterPro"/>
</dbReference>
<feature type="region of interest" description="Disordered" evidence="6">
    <location>
        <begin position="705"/>
        <end position="725"/>
    </location>
</feature>
<keyword evidence="9" id="KW-1185">Reference proteome</keyword>
<protein>
    <recommendedName>
        <fullName evidence="7">Pericentrin/AKAP-450 centrosomal targeting domain-containing protein</fullName>
    </recommendedName>
</protein>
<organism evidence="8 9">
    <name type="scientific">Eptatretus burgeri</name>
    <name type="common">Inshore hagfish</name>
    <dbReference type="NCBI Taxonomy" id="7764"/>
    <lineage>
        <taxon>Eukaryota</taxon>
        <taxon>Metazoa</taxon>
        <taxon>Chordata</taxon>
        <taxon>Craniata</taxon>
        <taxon>Vertebrata</taxon>
        <taxon>Cyclostomata</taxon>
        <taxon>Myxini</taxon>
        <taxon>Myxiniformes</taxon>
        <taxon>Myxinidae</taxon>
        <taxon>Eptatretinae</taxon>
        <taxon>Eptatretus</taxon>
    </lineage>
</organism>
<feature type="region of interest" description="Disordered" evidence="6">
    <location>
        <begin position="177"/>
        <end position="230"/>
    </location>
</feature>
<name>A0A8C4Q0K6_EPTBU</name>
<proteinExistence type="predicted"/>
<evidence type="ECO:0000256" key="6">
    <source>
        <dbReference type="SAM" id="MobiDB-lite"/>
    </source>
</evidence>
<dbReference type="GO" id="GO:0005737">
    <property type="term" value="C:cytoplasm"/>
    <property type="evidence" value="ECO:0007669"/>
    <property type="project" value="UniProtKB-ARBA"/>
</dbReference>
<evidence type="ECO:0000256" key="3">
    <source>
        <dbReference type="ARBA" id="ARBA00022553"/>
    </source>
</evidence>
<dbReference type="AlphaFoldDB" id="A0A8C4Q0K6"/>
<feature type="compositionally biased region" description="Basic and acidic residues" evidence="6">
    <location>
        <begin position="177"/>
        <end position="187"/>
    </location>
</feature>
<dbReference type="Pfam" id="PF10495">
    <property type="entry name" value="PACT_coil_coil"/>
    <property type="match status" value="1"/>
</dbReference>
<keyword evidence="3" id="KW-0597">Phosphoprotein</keyword>
<keyword evidence="2" id="KW-0963">Cytoplasm</keyword>
<reference evidence="8" key="2">
    <citation type="submission" date="2025-09" db="UniProtKB">
        <authorList>
            <consortium name="Ensembl"/>
        </authorList>
    </citation>
    <scope>IDENTIFICATION</scope>
</reference>